<reference evidence="3" key="1">
    <citation type="submission" date="2023-08" db="EMBL/GenBank/DDBJ databases">
        <authorList>
            <person name="Chen Y."/>
            <person name="Shah S."/>
            <person name="Dougan E. K."/>
            <person name="Thang M."/>
            <person name="Chan C."/>
        </authorList>
    </citation>
    <scope>NUCLEOTIDE SEQUENCE</scope>
</reference>
<feature type="signal peptide" evidence="2">
    <location>
        <begin position="1"/>
        <end position="19"/>
    </location>
</feature>
<accession>A0AA36HXX8</accession>
<evidence type="ECO:0000313" key="4">
    <source>
        <dbReference type="Proteomes" id="UP001178507"/>
    </source>
</evidence>
<evidence type="ECO:0000256" key="1">
    <source>
        <dbReference type="SAM" id="MobiDB-lite"/>
    </source>
</evidence>
<feature type="compositionally biased region" description="Basic and acidic residues" evidence="1">
    <location>
        <begin position="56"/>
        <end position="78"/>
    </location>
</feature>
<comment type="caution">
    <text evidence="3">The sequence shown here is derived from an EMBL/GenBank/DDBJ whole genome shotgun (WGS) entry which is preliminary data.</text>
</comment>
<feature type="chain" id="PRO_5041346616" evidence="2">
    <location>
        <begin position="20"/>
        <end position="478"/>
    </location>
</feature>
<organism evidence="3 4">
    <name type="scientific">Effrenium voratum</name>
    <dbReference type="NCBI Taxonomy" id="2562239"/>
    <lineage>
        <taxon>Eukaryota</taxon>
        <taxon>Sar</taxon>
        <taxon>Alveolata</taxon>
        <taxon>Dinophyceae</taxon>
        <taxon>Suessiales</taxon>
        <taxon>Symbiodiniaceae</taxon>
        <taxon>Effrenium</taxon>
    </lineage>
</organism>
<feature type="compositionally biased region" description="Polar residues" evidence="1">
    <location>
        <begin position="218"/>
        <end position="233"/>
    </location>
</feature>
<feature type="compositionally biased region" description="Basic and acidic residues" evidence="1">
    <location>
        <begin position="130"/>
        <end position="146"/>
    </location>
</feature>
<evidence type="ECO:0000313" key="3">
    <source>
        <dbReference type="EMBL" id="CAJ1377408.1"/>
    </source>
</evidence>
<evidence type="ECO:0000256" key="2">
    <source>
        <dbReference type="SAM" id="SignalP"/>
    </source>
</evidence>
<feature type="compositionally biased region" description="Basic and acidic residues" evidence="1">
    <location>
        <begin position="157"/>
        <end position="173"/>
    </location>
</feature>
<dbReference type="Proteomes" id="UP001178507">
    <property type="component" value="Unassembled WGS sequence"/>
</dbReference>
<name>A0AA36HXX8_9DINO</name>
<feature type="compositionally biased region" description="Basic and acidic residues" evidence="1">
    <location>
        <begin position="184"/>
        <end position="200"/>
    </location>
</feature>
<gene>
    <name evidence="3" type="ORF">EVOR1521_LOCUS6214</name>
</gene>
<feature type="compositionally biased region" description="Low complexity" evidence="1">
    <location>
        <begin position="318"/>
        <end position="337"/>
    </location>
</feature>
<sequence length="478" mass="49810">MIALMAMFLLGLLLPELRSQGILSMAKFRRQDVIAAAPASEEPEEIVQVANDYVEGAKERRPRSADEDVRIDEPESSKDSSVAHTETGAKDRQPPSTSAVDEDVVRVGDDEPESAKDRRPPSTTAELDEDIVRVADDEPKSAKDIRSPSTSMVSDQDVVRVGDDEPEGAKDRLPPSTSVTSDEDVVRVGDDEPEGAKDRPPPPTSNAAEKVDQEHMAPSTSSEADKMQSTAQGVQVHLEAVKEDDTSVSVTETAAQMSADAAPRDGHPPGESDLSQSFGSVQELPTRHPPNAVAPIPTAEPQLKALGQAAEHSVQVHAEAAPASAAPSTAAPAPVSAEQGAAHAEVQVEVTQAPSVPQQASDVKVESADAPPAPAPVSVEQAVTVSNDDSKSDGLLQKVETAVSDAVGGLEQAPEAVVQAGTNVMKEGAEEVGKILKAAEGAEQGGQAIVQGVKDMAAQAGEMLSQEVAEVKQVLPVS</sequence>
<feature type="region of interest" description="Disordered" evidence="1">
    <location>
        <begin position="56"/>
        <end position="379"/>
    </location>
</feature>
<proteinExistence type="predicted"/>
<feature type="compositionally biased region" description="Basic and acidic residues" evidence="1">
    <location>
        <begin position="103"/>
        <end position="120"/>
    </location>
</feature>
<keyword evidence="2" id="KW-0732">Signal</keyword>
<protein>
    <submittedName>
        <fullName evidence="3">Uncharacterized protein</fullName>
    </submittedName>
</protein>
<dbReference type="EMBL" id="CAUJNA010000460">
    <property type="protein sequence ID" value="CAJ1377408.1"/>
    <property type="molecule type" value="Genomic_DNA"/>
</dbReference>
<feature type="compositionally biased region" description="Polar residues" evidence="1">
    <location>
        <begin position="349"/>
        <end position="361"/>
    </location>
</feature>
<keyword evidence="4" id="KW-1185">Reference proteome</keyword>
<dbReference type="AlphaFoldDB" id="A0AA36HXX8"/>
<feature type="compositionally biased region" description="Polar residues" evidence="1">
    <location>
        <begin position="247"/>
        <end position="256"/>
    </location>
</feature>